<feature type="chain" id="PRO_5013118023" evidence="8">
    <location>
        <begin position="25"/>
        <end position="882"/>
    </location>
</feature>
<dbReference type="InterPro" id="IPR003137">
    <property type="entry name" value="PA_domain"/>
</dbReference>
<feature type="signal peptide" evidence="8">
    <location>
        <begin position="1"/>
        <end position="24"/>
    </location>
</feature>
<dbReference type="EMBL" id="MCGT01000007">
    <property type="protein sequence ID" value="ORX58332.1"/>
    <property type="molecule type" value="Genomic_DNA"/>
</dbReference>
<dbReference type="PANTHER" id="PTHR43399:SF4">
    <property type="entry name" value="CELL WALL-ASSOCIATED PROTEASE"/>
    <property type="match status" value="1"/>
</dbReference>
<dbReference type="InterPro" id="IPR034187">
    <property type="entry name" value="Peptidases_S8_5"/>
</dbReference>
<dbReference type="Pfam" id="PF00082">
    <property type="entry name" value="Peptidase_S8"/>
    <property type="match status" value="1"/>
</dbReference>
<feature type="active site" description="Charge relay system" evidence="6 7">
    <location>
        <position position="540"/>
    </location>
</feature>
<dbReference type="SUPFAM" id="SSF52025">
    <property type="entry name" value="PA domain"/>
    <property type="match status" value="1"/>
</dbReference>
<protein>
    <submittedName>
        <fullName evidence="12">Subtilisin-like protein</fullName>
    </submittedName>
</protein>
<evidence type="ECO:0000256" key="2">
    <source>
        <dbReference type="ARBA" id="ARBA00022670"/>
    </source>
</evidence>
<evidence type="ECO:0000259" key="11">
    <source>
        <dbReference type="Pfam" id="PF06280"/>
    </source>
</evidence>
<dbReference type="InterPro" id="IPR036852">
    <property type="entry name" value="Peptidase_S8/S53_dom_sf"/>
</dbReference>
<feature type="domain" description="C5a peptidase/Subtilisin-like protease SBT2-like Fn3-like" evidence="11">
    <location>
        <begin position="620"/>
        <end position="735"/>
    </location>
</feature>
<evidence type="ECO:0000256" key="4">
    <source>
        <dbReference type="ARBA" id="ARBA00022801"/>
    </source>
</evidence>
<keyword evidence="3 8" id="KW-0732">Signal</keyword>
<evidence type="ECO:0000313" key="13">
    <source>
        <dbReference type="Proteomes" id="UP000242146"/>
    </source>
</evidence>
<evidence type="ECO:0000256" key="1">
    <source>
        <dbReference type="ARBA" id="ARBA00011073"/>
    </source>
</evidence>
<dbReference type="CDD" id="cd07489">
    <property type="entry name" value="Peptidases_S8_5"/>
    <property type="match status" value="1"/>
</dbReference>
<dbReference type="InterPro" id="IPR022398">
    <property type="entry name" value="Peptidase_S8_His-AS"/>
</dbReference>
<dbReference type="PROSITE" id="PS00137">
    <property type="entry name" value="SUBTILASE_HIS"/>
    <property type="match status" value="1"/>
</dbReference>
<dbReference type="Proteomes" id="UP000242146">
    <property type="component" value="Unassembled WGS sequence"/>
</dbReference>
<keyword evidence="2 7" id="KW-0645">Protease</keyword>
<evidence type="ECO:0000259" key="9">
    <source>
        <dbReference type="Pfam" id="PF00082"/>
    </source>
</evidence>
<dbReference type="InterPro" id="IPR023828">
    <property type="entry name" value="Peptidase_S8_Ser-AS"/>
</dbReference>
<feature type="domain" description="PA" evidence="10">
    <location>
        <begin position="382"/>
        <end position="467"/>
    </location>
</feature>
<dbReference type="STRING" id="101127.A0A1X2GPH8"/>
<feature type="domain" description="Peptidase S8/S53" evidence="9">
    <location>
        <begin position="169"/>
        <end position="564"/>
    </location>
</feature>
<keyword evidence="4 7" id="KW-0378">Hydrolase</keyword>
<dbReference type="InterPro" id="IPR010435">
    <property type="entry name" value="C5a/SBT2-like_Fn3"/>
</dbReference>
<dbReference type="Pfam" id="PF06280">
    <property type="entry name" value="fn3_5"/>
    <property type="match status" value="1"/>
</dbReference>
<dbReference type="Pfam" id="PF02225">
    <property type="entry name" value="PA"/>
    <property type="match status" value="1"/>
</dbReference>
<evidence type="ECO:0000256" key="5">
    <source>
        <dbReference type="ARBA" id="ARBA00022825"/>
    </source>
</evidence>
<dbReference type="PRINTS" id="PR00723">
    <property type="entry name" value="SUBTILISIN"/>
</dbReference>
<reference evidence="12 13" key="1">
    <citation type="submission" date="2016-07" db="EMBL/GenBank/DDBJ databases">
        <title>Pervasive Adenine N6-methylation of Active Genes in Fungi.</title>
        <authorList>
            <consortium name="DOE Joint Genome Institute"/>
            <person name="Mondo S.J."/>
            <person name="Dannebaum R.O."/>
            <person name="Kuo R.C."/>
            <person name="Labutti K."/>
            <person name="Haridas S."/>
            <person name="Kuo A."/>
            <person name="Salamov A."/>
            <person name="Ahrendt S.R."/>
            <person name="Lipzen A."/>
            <person name="Sullivan W."/>
            <person name="Andreopoulos W.B."/>
            <person name="Clum A."/>
            <person name="Lindquist E."/>
            <person name="Daum C."/>
            <person name="Ramamoorthy G.K."/>
            <person name="Gryganskyi A."/>
            <person name="Culley D."/>
            <person name="Magnuson J.K."/>
            <person name="James T.Y."/>
            <person name="O'Malley M.A."/>
            <person name="Stajich J.E."/>
            <person name="Spatafora J.W."/>
            <person name="Visel A."/>
            <person name="Grigoriev I.V."/>
        </authorList>
    </citation>
    <scope>NUCLEOTIDE SEQUENCE [LARGE SCALE GENOMIC DNA]</scope>
    <source>
        <strain evidence="12 13">NRRL 3301</strain>
    </source>
</reference>
<keyword evidence="13" id="KW-1185">Reference proteome</keyword>
<keyword evidence="5 7" id="KW-0720">Serine protease</keyword>
<dbReference type="SUPFAM" id="SSF52743">
    <property type="entry name" value="Subtilisin-like"/>
    <property type="match status" value="1"/>
</dbReference>
<dbReference type="InterPro" id="IPR051048">
    <property type="entry name" value="Peptidase_S8/S53_subtilisin"/>
</dbReference>
<proteinExistence type="inferred from homology"/>
<comment type="caution">
    <text evidence="12">The sequence shown here is derived from an EMBL/GenBank/DDBJ whole genome shotgun (WGS) entry which is preliminary data.</text>
</comment>
<sequence length="882" mass="93022">MKPAFSLIQLFTVASLALQGAVDASVSHSKLKRSSNPESILSNSYIIELASTDSVASFSSLFTKTFSKDVTINHEFNHRLFSGLTVTINDPHAISDQGIHSAHDNLLASLFDHHHVVSVHQNSIIPRPKVASVQPLYTSGQIANGTFASMMPHALTQVDRVHKELNNTGRGVVIGIIDTGVDYMLPALGGGFGPGYKIRYGEDLAGDNYQPGGQTYPSPTPLANCPLSTNDEGHGTHVTGIIGAKTDGFTGVAPDATLGHWRVFGCGTGTAMDIVMKAMLLAHDAGCDVINMSLGQDGSWSETPVSVLASKFAEEGIFMSISAGNSGAQGAFTVGTPAAGINTTSVAAIDNTHNLVDVLSATGFSKPIIIAPGYEYLTNPNGTVVLGDNNVGSGHDACNASSIPADVKGNWALIQKGGCSYDSRVTLLQAAGSIGLIAYDTVDIPVPPSSNTHTFPVLKIGKSDGLAMVAALKAGKKVDVTFTGIPEVVPVDTGMTVSWFSSVGATYELDLRPNVAGIGGNVLSTFPRTQGGWGILSGTSMASPYVAASAGLYISSLGNTTRNVNRPSPSFILEQLQNSAYKVPSVNGQANLDTTIRQGAGLVQVYDSITRKVHISPGQISFNDTASGNNIQTITITNNGPTTVAYTISNNASLSVSPYDFAQSGYAFTEPINYTSDAATLRITPNNVKVPAGGSVQVQVSVIPPATDPKLHIMYGGYVQLKSSAPDVIDMSLPYFGVAGLERDLPIFDVNYPYLSNDSSGNSHLPTNTTISFPKKGSNLYMVTRFVTATQLVRYELLDGTTSLVLGNFLNDGIQIIRNYLDAGLQYYAQAWDGTYITPTNATWGPPPAGTYRLKVSALKVFGNPNLPTDFETWTSGLIQLN</sequence>
<feature type="active site" description="Charge relay system" evidence="6 7">
    <location>
        <position position="234"/>
    </location>
</feature>
<dbReference type="GO" id="GO:0004252">
    <property type="term" value="F:serine-type endopeptidase activity"/>
    <property type="evidence" value="ECO:0007669"/>
    <property type="project" value="UniProtKB-UniRule"/>
</dbReference>
<name>A0A1X2GPH8_9FUNG</name>
<feature type="active site" description="Charge relay system" evidence="6 7">
    <location>
        <position position="178"/>
    </location>
</feature>
<organism evidence="12 13">
    <name type="scientific">Hesseltinella vesiculosa</name>
    <dbReference type="NCBI Taxonomy" id="101127"/>
    <lineage>
        <taxon>Eukaryota</taxon>
        <taxon>Fungi</taxon>
        <taxon>Fungi incertae sedis</taxon>
        <taxon>Mucoromycota</taxon>
        <taxon>Mucoromycotina</taxon>
        <taxon>Mucoromycetes</taxon>
        <taxon>Mucorales</taxon>
        <taxon>Cunninghamellaceae</taxon>
        <taxon>Hesseltinella</taxon>
    </lineage>
</organism>
<dbReference type="Gene3D" id="2.60.40.1710">
    <property type="entry name" value="Subtilisin-like superfamily"/>
    <property type="match status" value="1"/>
</dbReference>
<dbReference type="InterPro" id="IPR015500">
    <property type="entry name" value="Peptidase_S8_subtilisin-rel"/>
</dbReference>
<evidence type="ECO:0000256" key="7">
    <source>
        <dbReference type="PROSITE-ProRule" id="PRU01240"/>
    </source>
</evidence>
<accession>A0A1X2GPH8</accession>
<dbReference type="InterPro" id="IPR046450">
    <property type="entry name" value="PA_dom_sf"/>
</dbReference>
<evidence type="ECO:0000256" key="6">
    <source>
        <dbReference type="PIRSR" id="PIRSR615500-1"/>
    </source>
</evidence>
<evidence type="ECO:0000313" key="12">
    <source>
        <dbReference type="EMBL" id="ORX58332.1"/>
    </source>
</evidence>
<dbReference type="PROSITE" id="PS51892">
    <property type="entry name" value="SUBTILASE"/>
    <property type="match status" value="1"/>
</dbReference>
<dbReference type="PROSITE" id="PS00138">
    <property type="entry name" value="SUBTILASE_SER"/>
    <property type="match status" value="1"/>
</dbReference>
<evidence type="ECO:0000256" key="8">
    <source>
        <dbReference type="SAM" id="SignalP"/>
    </source>
</evidence>
<evidence type="ECO:0000259" key="10">
    <source>
        <dbReference type="Pfam" id="PF02225"/>
    </source>
</evidence>
<dbReference type="GO" id="GO:0016020">
    <property type="term" value="C:membrane"/>
    <property type="evidence" value="ECO:0007669"/>
    <property type="project" value="InterPro"/>
</dbReference>
<dbReference type="PANTHER" id="PTHR43399">
    <property type="entry name" value="SUBTILISIN-RELATED"/>
    <property type="match status" value="1"/>
</dbReference>
<dbReference type="GO" id="GO:0006508">
    <property type="term" value="P:proteolysis"/>
    <property type="evidence" value="ECO:0007669"/>
    <property type="project" value="UniProtKB-KW"/>
</dbReference>
<dbReference type="Gene3D" id="3.50.30.30">
    <property type="match status" value="1"/>
</dbReference>
<evidence type="ECO:0000256" key="3">
    <source>
        <dbReference type="ARBA" id="ARBA00022729"/>
    </source>
</evidence>
<dbReference type="OrthoDB" id="206201at2759"/>
<dbReference type="AlphaFoldDB" id="A0A1X2GPH8"/>
<dbReference type="Gene3D" id="3.40.50.200">
    <property type="entry name" value="Peptidase S8/S53 domain"/>
    <property type="match status" value="1"/>
</dbReference>
<comment type="similarity">
    <text evidence="1 7">Belongs to the peptidase S8 family.</text>
</comment>
<dbReference type="InterPro" id="IPR000209">
    <property type="entry name" value="Peptidase_S8/S53_dom"/>
</dbReference>
<gene>
    <name evidence="12" type="ORF">DM01DRAFT_1319195</name>
</gene>